<organism evidence="4 5">
    <name type="scientific">Saccoglossus kowalevskii</name>
    <name type="common">Acorn worm</name>
    <dbReference type="NCBI Taxonomy" id="10224"/>
    <lineage>
        <taxon>Eukaryota</taxon>
        <taxon>Metazoa</taxon>
        <taxon>Hemichordata</taxon>
        <taxon>Enteropneusta</taxon>
        <taxon>Harrimaniidae</taxon>
        <taxon>Saccoglossus</taxon>
    </lineage>
</organism>
<name>A0ABM0M6G2_SACKO</name>
<dbReference type="SMART" id="SM00389">
    <property type="entry name" value="HOX"/>
    <property type="match status" value="1"/>
</dbReference>
<feature type="domain" description="Homeobox" evidence="3">
    <location>
        <begin position="155"/>
        <end position="206"/>
    </location>
</feature>
<dbReference type="RefSeq" id="XP_006815603.1">
    <property type="nucleotide sequence ID" value="XM_006815540.1"/>
</dbReference>
<reference evidence="5" key="1">
    <citation type="submission" date="2025-08" db="UniProtKB">
        <authorList>
            <consortium name="RefSeq"/>
        </authorList>
    </citation>
    <scope>IDENTIFICATION</scope>
    <source>
        <tissue evidence="5">Testes</tissue>
    </source>
</reference>
<gene>
    <name evidence="5" type="primary">LOC102801195</name>
</gene>
<protein>
    <submittedName>
        <fullName evidence="5">Uncharacterized protein LOC102801195</fullName>
    </submittedName>
</protein>
<comment type="subcellular location">
    <subcellularLocation>
        <location evidence="1 2">Nucleus</location>
    </subcellularLocation>
</comment>
<sequence length="230" mass="27308">MYFSMESCHYFQYPTVTMEDHCEERSNLEVMFSTIDIPQFRSLTNLMLTEDKHTFLEENDEVPDVLQIPFNRESIFRSDIEELNFTGSPETYVDNCFYDDDEDDGEDSPLKLSHPIEDEGNQSMTEREQFIYNNVVPSILTTRSMAINHMCLIDVTKEDETILEDTFRYCRYPDNESRRRLARITELSFDLVNEWFSCRRAQLHRSRRRLVYPCDRSIPGDTIPCLKRSN</sequence>
<dbReference type="Proteomes" id="UP000694865">
    <property type="component" value="Unplaced"/>
</dbReference>
<dbReference type="CDD" id="cd00086">
    <property type="entry name" value="homeodomain"/>
    <property type="match status" value="1"/>
</dbReference>
<dbReference type="InterPro" id="IPR001356">
    <property type="entry name" value="HD"/>
</dbReference>
<evidence type="ECO:0000259" key="3">
    <source>
        <dbReference type="PROSITE" id="PS50071"/>
    </source>
</evidence>
<dbReference type="Pfam" id="PF00046">
    <property type="entry name" value="Homeodomain"/>
    <property type="match status" value="1"/>
</dbReference>
<evidence type="ECO:0000313" key="5">
    <source>
        <dbReference type="RefSeq" id="XP_006815603.1"/>
    </source>
</evidence>
<keyword evidence="1 2" id="KW-0371">Homeobox</keyword>
<dbReference type="Gene3D" id="1.10.10.60">
    <property type="entry name" value="Homeodomain-like"/>
    <property type="match status" value="1"/>
</dbReference>
<keyword evidence="4" id="KW-1185">Reference proteome</keyword>
<evidence type="ECO:0000256" key="1">
    <source>
        <dbReference type="PROSITE-ProRule" id="PRU00108"/>
    </source>
</evidence>
<dbReference type="PROSITE" id="PS50071">
    <property type="entry name" value="HOMEOBOX_2"/>
    <property type="match status" value="1"/>
</dbReference>
<evidence type="ECO:0000256" key="2">
    <source>
        <dbReference type="RuleBase" id="RU000682"/>
    </source>
</evidence>
<proteinExistence type="predicted"/>
<feature type="DNA-binding region" description="Homeobox" evidence="1">
    <location>
        <begin position="157"/>
        <end position="207"/>
    </location>
</feature>
<dbReference type="GeneID" id="102801195"/>
<dbReference type="InterPro" id="IPR009057">
    <property type="entry name" value="Homeodomain-like_sf"/>
</dbReference>
<accession>A0ABM0M6G2</accession>
<keyword evidence="1 2" id="KW-0238">DNA-binding</keyword>
<keyword evidence="1 2" id="KW-0539">Nucleus</keyword>
<evidence type="ECO:0000313" key="4">
    <source>
        <dbReference type="Proteomes" id="UP000694865"/>
    </source>
</evidence>
<dbReference type="SUPFAM" id="SSF46689">
    <property type="entry name" value="Homeodomain-like"/>
    <property type="match status" value="1"/>
</dbReference>